<protein>
    <submittedName>
        <fullName evidence="2">Uncharacterized protein</fullName>
    </submittedName>
</protein>
<organism evidence="2 3">
    <name type="scientific">Durusdinium trenchii</name>
    <dbReference type="NCBI Taxonomy" id="1381693"/>
    <lineage>
        <taxon>Eukaryota</taxon>
        <taxon>Sar</taxon>
        <taxon>Alveolata</taxon>
        <taxon>Dinophyceae</taxon>
        <taxon>Suessiales</taxon>
        <taxon>Symbiodiniaceae</taxon>
        <taxon>Durusdinium</taxon>
    </lineage>
</organism>
<dbReference type="EMBL" id="CAXAMN010026029">
    <property type="protein sequence ID" value="CAK9100227.1"/>
    <property type="molecule type" value="Genomic_DNA"/>
</dbReference>
<reference evidence="2 3" key="1">
    <citation type="submission" date="2024-02" db="EMBL/GenBank/DDBJ databases">
        <authorList>
            <person name="Chen Y."/>
            <person name="Shah S."/>
            <person name="Dougan E. K."/>
            <person name="Thang M."/>
            <person name="Chan C."/>
        </authorList>
    </citation>
    <scope>NUCLEOTIDE SEQUENCE [LARGE SCALE GENOMIC DNA]</scope>
</reference>
<gene>
    <name evidence="2" type="ORF">CCMP2556_LOCUS47387</name>
</gene>
<evidence type="ECO:0000313" key="2">
    <source>
        <dbReference type="EMBL" id="CAK9100227.1"/>
    </source>
</evidence>
<feature type="region of interest" description="Disordered" evidence="1">
    <location>
        <begin position="55"/>
        <end position="95"/>
    </location>
</feature>
<evidence type="ECO:0000313" key="3">
    <source>
        <dbReference type="Proteomes" id="UP001642484"/>
    </source>
</evidence>
<accession>A0ABP0RI05</accession>
<name>A0ABP0RI05_9DINO</name>
<proteinExistence type="predicted"/>
<evidence type="ECO:0000256" key="1">
    <source>
        <dbReference type="SAM" id="MobiDB-lite"/>
    </source>
</evidence>
<keyword evidence="3" id="KW-1185">Reference proteome</keyword>
<comment type="caution">
    <text evidence="2">The sequence shown here is derived from an EMBL/GenBank/DDBJ whole genome shotgun (WGS) entry which is preliminary data.</text>
</comment>
<sequence length="122" mass="14705">MASCRIREVRLAKIVNTVFRSFTFQPAFHRGYRIRLSDSAQMQCSLIPMALRPDPNTQVPAALETQHKQRSWQTRQRELKKRPEERKDAQNEGEWCPHRHQSEWYPVRWLQKERRKVTIATY</sequence>
<dbReference type="Proteomes" id="UP001642484">
    <property type="component" value="Unassembled WGS sequence"/>
</dbReference>
<feature type="compositionally biased region" description="Basic and acidic residues" evidence="1">
    <location>
        <begin position="75"/>
        <end position="95"/>
    </location>
</feature>